<organism evidence="3 4">
    <name type="scientific">Cytobacillus oceanisediminis 2691</name>
    <dbReference type="NCBI Taxonomy" id="1196031"/>
    <lineage>
        <taxon>Bacteria</taxon>
        <taxon>Bacillati</taxon>
        <taxon>Bacillota</taxon>
        <taxon>Bacilli</taxon>
        <taxon>Bacillales</taxon>
        <taxon>Bacillaceae</taxon>
        <taxon>Cytobacillus</taxon>
    </lineage>
</organism>
<evidence type="ECO:0000313" key="4">
    <source>
        <dbReference type="Proteomes" id="UP000077856"/>
    </source>
</evidence>
<feature type="binding site" evidence="1">
    <location>
        <position position="41"/>
    </location>
    <ligand>
        <name>NAD(+)</name>
        <dbReference type="ChEBI" id="CHEBI:57540"/>
        <label>1</label>
    </ligand>
</feature>
<reference evidence="3 4" key="1">
    <citation type="submission" date="2016-04" db="EMBL/GenBank/DDBJ databases">
        <title>Complete genome sequence of Bacillus oceanisediminis strain 2691.</title>
        <authorList>
            <person name="Jeong H."/>
            <person name="Kim H.J."/>
            <person name="Lee D.-W."/>
        </authorList>
    </citation>
    <scope>NUCLEOTIDE SEQUENCE [LARGE SCALE GENOMIC DNA]</scope>
    <source>
        <strain evidence="3 4">2691</strain>
    </source>
</reference>
<dbReference type="PANTHER" id="PTHR37512:SF1">
    <property type="entry name" value="NADR_TTD14 AAA DOMAIN-CONTAINING PROTEIN"/>
    <property type="match status" value="1"/>
</dbReference>
<dbReference type="InterPro" id="IPR038727">
    <property type="entry name" value="NadR/Ttd14_AAA_dom"/>
</dbReference>
<dbReference type="GO" id="GO:0009435">
    <property type="term" value="P:NAD+ biosynthetic process"/>
    <property type="evidence" value="ECO:0007669"/>
    <property type="project" value="InterPro"/>
</dbReference>
<feature type="binding site" evidence="1">
    <location>
        <position position="14"/>
    </location>
    <ligand>
        <name>NAD(+)</name>
        <dbReference type="ChEBI" id="CHEBI:57540"/>
        <label>1</label>
    </ligand>
</feature>
<evidence type="ECO:0000259" key="2">
    <source>
        <dbReference type="Pfam" id="PF13521"/>
    </source>
</evidence>
<dbReference type="NCBIfam" id="NF005988">
    <property type="entry name" value="PRK08099.1"/>
    <property type="match status" value="1"/>
</dbReference>
<dbReference type="RefSeq" id="WP_009330534.1">
    <property type="nucleotide sequence ID" value="NZ_CP015506.1"/>
</dbReference>
<dbReference type="GO" id="GO:0000309">
    <property type="term" value="F:nicotinamide-nucleotide adenylyltransferase activity"/>
    <property type="evidence" value="ECO:0007669"/>
    <property type="project" value="InterPro"/>
</dbReference>
<dbReference type="eggNOG" id="COG0669">
    <property type="taxonomic scope" value="Bacteria"/>
</dbReference>
<dbReference type="GO" id="GO:0050262">
    <property type="term" value="F:ribosylnicotinamide kinase activity"/>
    <property type="evidence" value="ECO:0007669"/>
    <property type="project" value="InterPro"/>
</dbReference>
<dbReference type="AlphaFoldDB" id="A0A161JBH7"/>
<dbReference type="eggNOG" id="COG3172">
    <property type="taxonomic scope" value="Bacteria"/>
</dbReference>
<dbReference type="STRING" id="1196031.A361_11045"/>
<dbReference type="InterPro" id="IPR052735">
    <property type="entry name" value="NAD_biosynth-regulator"/>
</dbReference>
<dbReference type="InterPro" id="IPR027417">
    <property type="entry name" value="P-loop_NTPase"/>
</dbReference>
<evidence type="ECO:0000313" key="3">
    <source>
        <dbReference type="EMBL" id="AND39651.1"/>
    </source>
</evidence>
<protein>
    <submittedName>
        <fullName evidence="3">Nicotinate-nucleotide adenylyltransferase</fullName>
    </submittedName>
</protein>
<dbReference type="SUPFAM" id="SSF52374">
    <property type="entry name" value="Nucleotidylyl transferase"/>
    <property type="match status" value="1"/>
</dbReference>
<feature type="domain" description="NadR/Ttd14 AAA" evidence="2">
    <location>
        <begin position="167"/>
        <end position="326"/>
    </location>
</feature>
<keyword evidence="3" id="KW-0548">Nucleotidyltransferase</keyword>
<dbReference type="InterPro" id="IPR016429">
    <property type="entry name" value="NAD_NadR"/>
</dbReference>
<dbReference type="PANTHER" id="PTHR37512">
    <property type="entry name" value="TRIFUNCTIONAL NAD BIOSYNTHESIS/REGULATOR PROTEIN NADR"/>
    <property type="match status" value="1"/>
</dbReference>
<dbReference type="SUPFAM" id="SSF52540">
    <property type="entry name" value="P-loop containing nucleoside triphosphate hydrolases"/>
    <property type="match status" value="1"/>
</dbReference>
<evidence type="ECO:0000256" key="1">
    <source>
        <dbReference type="PIRSR" id="PIRSR004776-1"/>
    </source>
</evidence>
<sequence>MTVGFIGGKFLPLHLGHVYAIVQASSIVDELYVVLSHSELRDRQLCQRSKMDYIPPQIRLRWLSQLTKDMTHVKVISIQDDQGNEDYNWAEGAGNIKKAIGKHIDYVFSSEYEYSDIFNELYPEAKHELIDPNRGHVNISATAIRNEGVFHHWEYIPDFVKPYFVKKVVLVGTESCGKSTLTRNLAKVYNTSYVEEYGRIVCEELGGCEGIIVKEDYHKIAYGHKLEEMKAIEKANRIVFIDTEAIVTQFYSNLYNNEHQTVLDEIASLQDYDLWLYLEPDVKWVDDGLRVHGEHDIRLQNNDALKTLLNNHKIDYKTLSGDYKERLHSAIGHIEELLKL</sequence>
<dbReference type="Proteomes" id="UP000077856">
    <property type="component" value="Chromosome"/>
</dbReference>
<dbReference type="PIRSF" id="PIRSF004776">
    <property type="entry name" value="NadR_NMNAT/RNK"/>
    <property type="match status" value="1"/>
</dbReference>
<dbReference type="Gene3D" id="3.40.50.300">
    <property type="entry name" value="P-loop containing nucleotide triphosphate hydrolases"/>
    <property type="match status" value="1"/>
</dbReference>
<dbReference type="Pfam" id="PF13521">
    <property type="entry name" value="AAA_28"/>
    <property type="match status" value="1"/>
</dbReference>
<dbReference type="KEGG" id="bon:A361_11045"/>
<proteinExistence type="predicted"/>
<dbReference type="Gene3D" id="3.40.50.620">
    <property type="entry name" value="HUPs"/>
    <property type="match status" value="1"/>
</dbReference>
<dbReference type="InterPro" id="IPR014729">
    <property type="entry name" value="Rossmann-like_a/b/a_fold"/>
</dbReference>
<dbReference type="NCBIfam" id="TIGR00125">
    <property type="entry name" value="cyt_tran_rel"/>
    <property type="match status" value="1"/>
</dbReference>
<accession>A0A161JBH7</accession>
<name>A0A161JBH7_9BACI</name>
<dbReference type="InterPro" id="IPR004821">
    <property type="entry name" value="Cyt_trans-like"/>
</dbReference>
<feature type="binding site" evidence="1">
    <location>
        <begin position="109"/>
        <end position="111"/>
    </location>
    <ligand>
        <name>NAD(+)</name>
        <dbReference type="ChEBI" id="CHEBI:57540"/>
        <label>1</label>
    </ligand>
</feature>
<keyword evidence="3" id="KW-0808">Transferase</keyword>
<dbReference type="GO" id="GO:0000166">
    <property type="term" value="F:nucleotide binding"/>
    <property type="evidence" value="ECO:0007669"/>
    <property type="project" value="UniProtKB-KW"/>
</dbReference>
<keyword evidence="1" id="KW-0547">Nucleotide-binding</keyword>
<dbReference type="EMBL" id="CP015506">
    <property type="protein sequence ID" value="AND39651.1"/>
    <property type="molecule type" value="Genomic_DNA"/>
</dbReference>
<gene>
    <name evidence="3" type="ORF">A361_11045</name>
</gene>